<reference evidence="3" key="1">
    <citation type="submission" date="2012-07" db="EMBL/GenBank/DDBJ databases">
        <authorList>
            <person name="Cummings C."/>
        </authorList>
    </citation>
    <scope>NUCLEOTIDE SEQUENCE</scope>
    <source>
        <strain evidence="3">1330</strain>
    </source>
</reference>
<dbReference type="PROSITE" id="PS50404">
    <property type="entry name" value="GST_NTER"/>
    <property type="match status" value="1"/>
</dbReference>
<dbReference type="PANTHER" id="PTHR44051">
    <property type="entry name" value="GLUTATHIONE S-TRANSFERASE-RELATED"/>
    <property type="match status" value="1"/>
</dbReference>
<gene>
    <name evidence="2" type="ORF">AFK62_13175</name>
    <name evidence="3" type="ORF">BN137_3364</name>
</gene>
<reference evidence="5" key="3">
    <citation type="submission" date="2015-09" db="EMBL/GenBank/DDBJ databases">
        <title>Cronobacter genome sequencing and assembly.</title>
        <authorList>
            <person name="Descombes P."/>
            <person name="Baert L."/>
            <person name="Ngom-Bru C."/>
            <person name="Barretto C."/>
        </authorList>
    </citation>
    <scope>NUCLEOTIDE SEQUENCE [LARGE SCALE GENOMIC DNA]</scope>
    <source>
        <strain evidence="5">LMG 26250</strain>
    </source>
</reference>
<dbReference type="RefSeq" id="WP_007678380.1">
    <property type="nucleotide sequence ID" value="NZ_CAKW01000121.1"/>
</dbReference>
<dbReference type="InterPro" id="IPR036249">
    <property type="entry name" value="Thioredoxin-like_sf"/>
</dbReference>
<proteinExistence type="predicted"/>
<evidence type="ECO:0000313" key="4">
    <source>
        <dbReference type="Proteomes" id="UP000009340"/>
    </source>
</evidence>
<dbReference type="SUPFAM" id="SSF52833">
    <property type="entry name" value="Thioredoxin-like"/>
    <property type="match status" value="1"/>
</dbReference>
<dbReference type="PATRIC" id="fig|1073999.7.peg.2768"/>
<dbReference type="CDD" id="cd03057">
    <property type="entry name" value="GST_N_Beta"/>
    <property type="match status" value="1"/>
</dbReference>
<dbReference type="PANTHER" id="PTHR44051:SF8">
    <property type="entry name" value="GLUTATHIONE S-TRANSFERASE GSTA"/>
    <property type="match status" value="1"/>
</dbReference>
<feature type="domain" description="GST N-terminal" evidence="1">
    <location>
        <begin position="1"/>
        <end position="81"/>
    </location>
</feature>
<accession>K8A2I7</accession>
<dbReference type="Proteomes" id="UP000067320">
    <property type="component" value="Chromosome"/>
</dbReference>
<dbReference type="Gene3D" id="1.20.1050.10">
    <property type="match status" value="1"/>
</dbReference>
<dbReference type="eggNOG" id="COG0625">
    <property type="taxonomic scope" value="Bacteria"/>
</dbReference>
<dbReference type="Proteomes" id="UP000009340">
    <property type="component" value="Unassembled WGS sequence"/>
</dbReference>
<reference evidence="2 5" key="4">
    <citation type="journal article" date="2016" name="Genome Announc.">
        <title>Fully Closed Genome Sequences of Five Type Strains of the Genus Cronobacter and One Cronobacter sakazakii Strain.</title>
        <authorList>
            <person name="Moine D."/>
            <person name="Kassam M."/>
            <person name="Baert L."/>
            <person name="Tang Y."/>
            <person name="Barretto C."/>
            <person name="Ngom Bru C."/>
            <person name="Klijn A."/>
            <person name="Descombes P."/>
        </authorList>
    </citation>
    <scope>NUCLEOTIDE SEQUENCE [LARGE SCALE GENOMIC DNA]</scope>
    <source>
        <strain evidence="2 5">LMG 26250</strain>
    </source>
</reference>
<dbReference type="Gene3D" id="3.40.30.10">
    <property type="entry name" value="Glutaredoxin"/>
    <property type="match status" value="1"/>
</dbReference>
<evidence type="ECO:0000313" key="5">
    <source>
        <dbReference type="Proteomes" id="UP000067320"/>
    </source>
</evidence>
<organism evidence="3 4">
    <name type="scientific">Cronobacter condimenti 1330</name>
    <dbReference type="NCBI Taxonomy" id="1073999"/>
    <lineage>
        <taxon>Bacteria</taxon>
        <taxon>Pseudomonadati</taxon>
        <taxon>Pseudomonadota</taxon>
        <taxon>Gammaproteobacteria</taxon>
        <taxon>Enterobacterales</taxon>
        <taxon>Enterobacteriaceae</taxon>
        <taxon>Cronobacter</taxon>
    </lineage>
</organism>
<dbReference type="STRING" id="1073999.AFK62_13175"/>
<protein>
    <submittedName>
        <fullName evidence="2">Glutathione S-transferase</fullName>
    </submittedName>
    <submittedName>
        <fullName evidence="3">Uncharacterized GST-like protein yncG</fullName>
    </submittedName>
</protein>
<dbReference type="KEGG" id="ccon:AFK62_13175"/>
<keyword evidence="5" id="KW-1185">Reference proteome</keyword>
<name>K8A2I7_9ENTR</name>
<dbReference type="Pfam" id="PF02798">
    <property type="entry name" value="GST_N"/>
    <property type="match status" value="1"/>
</dbReference>
<evidence type="ECO:0000313" key="3">
    <source>
        <dbReference type="EMBL" id="CCJ73973.1"/>
    </source>
</evidence>
<dbReference type="OrthoDB" id="5508354at2"/>
<dbReference type="EMBL" id="CAKW01000121">
    <property type="protein sequence ID" value="CCJ73973.1"/>
    <property type="molecule type" value="Genomic_DNA"/>
</dbReference>
<dbReference type="AlphaFoldDB" id="K8A2I7"/>
<dbReference type="InterPro" id="IPR004045">
    <property type="entry name" value="Glutathione_S-Trfase_N"/>
</dbReference>
<sequence length="212" mass="23593">MYTLYGTARSGSAAIEMALKACGVEYRICTASSWQKESHLEELRQINPLVQIPTLILADGSELTESAAILIYLGMEYPASGLLSQDAAVRAQQLRGLVYIAANCYASVGIIDYPERWLPDGTEDHNTQLAQGTVQKLYQQWDSFSDVFFGSKAWQPAHPGGLEMLAAVVTRWSQAREHLRLSRPGFCLSLTEAEKHPAIRDVIENHWSPERP</sequence>
<reference evidence="5" key="2">
    <citation type="submission" date="2015-07" db="EMBL/GenBank/DDBJ databases">
        <authorList>
            <person name="Moine D."/>
            <person name="Kassam M."/>
        </authorList>
    </citation>
    <scope>NUCLEOTIDE SEQUENCE [LARGE SCALE GENOMIC DNA]</scope>
    <source>
        <strain evidence="5">LMG 26250</strain>
    </source>
</reference>
<evidence type="ECO:0000259" key="1">
    <source>
        <dbReference type="PROSITE" id="PS50404"/>
    </source>
</evidence>
<evidence type="ECO:0000313" key="2">
    <source>
        <dbReference type="EMBL" id="ALB63393.1"/>
    </source>
</evidence>
<dbReference type="EMBL" id="CP012264">
    <property type="protein sequence ID" value="ALB63393.1"/>
    <property type="molecule type" value="Genomic_DNA"/>
</dbReference>